<evidence type="ECO:0000256" key="5">
    <source>
        <dbReference type="SAM" id="MobiDB-lite"/>
    </source>
</evidence>
<organism evidence="10">
    <name type="scientific">Cladonia uncialis subsp. uncialis</name>
    <dbReference type="NCBI Taxonomy" id="180999"/>
    <lineage>
        <taxon>Eukaryota</taxon>
        <taxon>Fungi</taxon>
        <taxon>Dikarya</taxon>
        <taxon>Ascomycota</taxon>
        <taxon>Pezizomycotina</taxon>
        <taxon>Lecanoromycetes</taxon>
        <taxon>OSLEUM clade</taxon>
        <taxon>Lecanoromycetidae</taxon>
        <taxon>Lecanorales</taxon>
        <taxon>Lecanorineae</taxon>
        <taxon>Cladoniaceae</taxon>
        <taxon>Cladonia</taxon>
    </lineage>
</organism>
<reference evidence="11" key="2">
    <citation type="submission" date="2017-12" db="EMBL/GenBank/DDBJ databases">
        <title>Genome Sequencing Reveals a Rich Biosynthetic Potential.</title>
        <authorList>
            <person name="Bertrand R.L."/>
            <person name="Abdel-Hameed M.E."/>
            <person name="Sorensen J.L."/>
        </authorList>
    </citation>
    <scope>NUCLEOTIDE SEQUENCE</scope>
</reference>
<dbReference type="Pfam" id="PF00550">
    <property type="entry name" value="PP-binding"/>
    <property type="match status" value="1"/>
</dbReference>
<dbReference type="InterPro" id="IPR001227">
    <property type="entry name" value="Ac_transferase_dom_sf"/>
</dbReference>
<dbReference type="Gene3D" id="3.30.70.250">
    <property type="entry name" value="Malonyl-CoA ACP transacylase, ACP-binding"/>
    <property type="match status" value="1"/>
</dbReference>
<dbReference type="Pfam" id="PF02801">
    <property type="entry name" value="Ketoacyl-synt_C"/>
    <property type="match status" value="1"/>
</dbReference>
<dbReference type="PROSITE" id="PS52019">
    <property type="entry name" value="PKS_MFAS_DH"/>
    <property type="match status" value="1"/>
</dbReference>
<feature type="active site" description="Proton donor; for dehydratase activity" evidence="4">
    <location>
        <position position="1382"/>
    </location>
</feature>
<name>A0A1Z1CC76_CLAUC</name>
<dbReference type="InterPro" id="IPR016036">
    <property type="entry name" value="Malonyl_transacylase_ACP-bd"/>
</dbReference>
<dbReference type="InterPro" id="IPR050091">
    <property type="entry name" value="PKS_NRPS_Biosynth_Enz"/>
</dbReference>
<dbReference type="PANTHER" id="PTHR43775">
    <property type="entry name" value="FATTY ACID SYNTHASE"/>
    <property type="match status" value="1"/>
</dbReference>
<dbReference type="SUPFAM" id="SSF53901">
    <property type="entry name" value="Thiolase-like"/>
    <property type="match status" value="1"/>
</dbReference>
<feature type="active site" description="Proton acceptor; for dehydratase activity" evidence="4">
    <location>
        <position position="1211"/>
    </location>
</feature>
<evidence type="ECO:0000256" key="4">
    <source>
        <dbReference type="PROSITE-ProRule" id="PRU01363"/>
    </source>
</evidence>
<evidence type="ECO:0000313" key="10">
    <source>
        <dbReference type="EMBL" id="ANM86383.1"/>
    </source>
</evidence>
<dbReference type="FunFam" id="1.10.1200.10:FF:000011">
    <property type="entry name" value="Sterigmatocystin biosynthesis polyketide synthase"/>
    <property type="match status" value="1"/>
</dbReference>
<dbReference type="InterPro" id="IPR016039">
    <property type="entry name" value="Thiolase-like"/>
</dbReference>
<dbReference type="InterPro" id="IPR014043">
    <property type="entry name" value="Acyl_transferase_dom"/>
</dbReference>
<dbReference type="CDD" id="cd00833">
    <property type="entry name" value="PKS"/>
    <property type="match status" value="1"/>
</dbReference>
<dbReference type="SUPFAM" id="SSF52151">
    <property type="entry name" value="FabD/lysophospholipase-like"/>
    <property type="match status" value="1"/>
</dbReference>
<dbReference type="Gene3D" id="1.10.1200.10">
    <property type="entry name" value="ACP-like"/>
    <property type="match status" value="1"/>
</dbReference>
<dbReference type="Pfam" id="PF22621">
    <property type="entry name" value="CurL-like_PKS_C"/>
    <property type="match status" value="1"/>
</dbReference>
<feature type="domain" description="Ketosynthase family 3 (KS3)" evidence="8">
    <location>
        <begin position="274"/>
        <end position="708"/>
    </location>
</feature>
<evidence type="ECO:0000259" key="8">
    <source>
        <dbReference type="PROSITE" id="PS52004"/>
    </source>
</evidence>
<dbReference type="Gene3D" id="3.40.47.10">
    <property type="match status" value="1"/>
</dbReference>
<evidence type="ECO:0000256" key="2">
    <source>
        <dbReference type="ARBA" id="ARBA00022553"/>
    </source>
</evidence>
<dbReference type="SUPFAM" id="SSF47336">
    <property type="entry name" value="ACP-like"/>
    <property type="match status" value="1"/>
</dbReference>
<dbReference type="Pfam" id="PF16073">
    <property type="entry name" value="SAT"/>
    <property type="match status" value="1"/>
</dbReference>
<keyword evidence="2" id="KW-0597">Phosphoprotein</keyword>
<dbReference type="PANTHER" id="PTHR43775:SF37">
    <property type="entry name" value="SI:DKEY-61P9.11"/>
    <property type="match status" value="1"/>
</dbReference>
<accession>A0A1Z1CC76</accession>
<evidence type="ECO:0000256" key="1">
    <source>
        <dbReference type="ARBA" id="ARBA00022450"/>
    </source>
</evidence>
<dbReference type="Pfam" id="PF00698">
    <property type="entry name" value="Acyl_transf_1"/>
    <property type="match status" value="1"/>
</dbReference>
<feature type="region of interest" description="C-terminal hotdog fold" evidence="4">
    <location>
        <begin position="1323"/>
        <end position="1471"/>
    </location>
</feature>
<dbReference type="SMART" id="SM00823">
    <property type="entry name" value="PKS_PP"/>
    <property type="match status" value="1"/>
</dbReference>
<sequence>MTLITGLGIGLLASAALSLSPRLADMPLVGAEVVRTAFRVGVMVDKVSQSLEPRDTAGRSETWAYVVTGITEELVQRELDVINGSEQFTPNSSRVFISGYAESSMTISGPPSRLKALFRNPRFFHSVKNIALPVFGGLCHAGHIYNKQHVQSVVKASSLLIFEVRYSSMIPILSTGTGERYHATGPVALFEQIITELLTRPIRWKSVVNSAVKLASEMDAWECQILVFREICSVRELLSNLKTALPDLKAVLQDIMPSNFRRSEAQQSGRGPIQSKIAIVGMACRYPGDATDPEKYWEVLEQGLDVQKEVPADRFDVDVHTDSTGKRINTSITPYGCFVDNPGLFDAHFFNMSPREAQETCPMQRLALVTAYEALERSGYVANRTSSTNLSRISTFYGQSSDDYYESNTAQEVGTYFIPGGNRAFDPGRINYFFKFTGPSFNSDTACSSSLATIQIACTSLWSGDTDMAVAGGVNILTNLDAFAGLSNGHFLSKTGSCKTWDNQADGYCRADAVGSIVLKRLEDAEADNDNVLGVILAAATDHSADAISITHPHAGAQADLYQQVMRRAGHDPLDVNYVELHGTGTQAGDSVEIESITNIFAPVHGQRRRSDQPLHIGAVTANVGHGETAAGVTALIKVLCMLQKNAIPPHVGIKNRLNPSFPTDLDRRNVHIPYQKTPWPRPVGRKRLAVVNNFSAAGGNTTVVLEDGPLTDRDPADFRCKHVVAISGKQKSSLRGNVESILSFMEANPSFSIADLSYTTCARRVHHNCRMPVPASDAKQLKELLTPYLESVESHKPLDTLGPRSIAFTFTGQGASRHVRSKFFREVPYFQAQILHLAYLAEIQGFPDIIPAIDDCENAEEELSLIITHLALVCVEIALAKYWASLGVKPSAVIGHSLGEYAALHIAGVVSASDTIFLVGRRARLLEDSCTMNTHLILAVQGTLSEIRNIIPENSYEVACINGERDIVLSGPKGQMASVMEILKENSLKCHVLNIPYAFHSSQVDPILESYEMIAKNGVVFKAPNLPVISPLLSRVIFDDKTINAGYMSRATRERVDFAGALKAAKNTCLVNEKTVWLEVGPHPVCCAFIRNAFPTAQFTLPSMCKGEDSWATLADTMSALHCAGVDIDWNEFYLPFEKSLRFFRFTHYNGDWNLTKGNNTKTALPTVIPSLKTSSVQQIVEEEFTKTTARVIIRSDIMHLDFLDAANGHKMNGCGVVTSSIHADLIYTLASYIGEKFGASIRGKDVNIVNMVVTKGLVAQKDKSKPQIFQVSATADFTLGILDLEWQNVHNDGQVGDVFATANVEYGNADSWLREWARVAHLVEGRIEALERMAKDGTANKLSRSMAYRLFYNLVDYTVANVELHREVTGLWTIPPYFLDSVAHLAGLIMNGSDAMDTAAYYCVTPGWESLRLARSLKAGSKYRSYVKMIPTTDDANIYLGDVYIFEGETIIGMVVSIQFRRYPRVLLSRFFSAPDESITSAETPSRTTTSRASKATIANHPPPAPMNKILEPEPRLLQSHLEQQQPSPAFKPAAMGTNITPPKMDSNSITARAIALIANEAVLELSDLKDEASFAELGVDSLMSLVIAEKFREQLQVTVRGSLFLEYPTVGDLKSWLQEYYE</sequence>
<dbReference type="GO" id="GO:0006633">
    <property type="term" value="P:fatty acid biosynthetic process"/>
    <property type="evidence" value="ECO:0007669"/>
    <property type="project" value="TreeGrafter"/>
</dbReference>
<dbReference type="PROSITE" id="PS50075">
    <property type="entry name" value="CARRIER"/>
    <property type="match status" value="1"/>
</dbReference>
<dbReference type="InterPro" id="IPR020841">
    <property type="entry name" value="PKS_Beta-ketoAc_synthase_dom"/>
</dbReference>
<feature type="domain" description="PKS/mFAS DH" evidence="9">
    <location>
        <begin position="1179"/>
        <end position="1471"/>
    </location>
</feature>
<dbReference type="InterPro" id="IPR049900">
    <property type="entry name" value="PKS_mFAS_DH"/>
</dbReference>
<evidence type="ECO:0000259" key="7">
    <source>
        <dbReference type="PROSITE" id="PS50075"/>
    </source>
</evidence>
<dbReference type="NCBIfam" id="TIGR04532">
    <property type="entry name" value="PT_fungal_PKS"/>
    <property type="match status" value="1"/>
</dbReference>
<evidence type="ECO:0000259" key="9">
    <source>
        <dbReference type="PROSITE" id="PS52019"/>
    </source>
</evidence>
<reference evidence="10" key="1">
    <citation type="submission" date="2016-05" db="EMBL/GenBank/DDBJ databases">
        <title>Lichen genome sequencing reveals its rich biosynthetic potential.</title>
        <authorList>
            <person name="Bertrand R.L."/>
            <person name="Abdel-Hameed M."/>
            <person name="Sorensen J.L."/>
        </authorList>
    </citation>
    <scope>NUCLEOTIDE SEQUENCE</scope>
</reference>
<evidence type="ECO:0000256" key="3">
    <source>
        <dbReference type="ARBA" id="ARBA00022679"/>
    </source>
</evidence>
<dbReference type="SUPFAM" id="SSF55048">
    <property type="entry name" value="Probable ACP-binding domain of malonyl-CoA ACP transacylase"/>
    <property type="match status" value="1"/>
</dbReference>
<dbReference type="Pfam" id="PF00109">
    <property type="entry name" value="ketoacyl-synt"/>
    <property type="match status" value="1"/>
</dbReference>
<dbReference type="EMBL" id="KX264253">
    <property type="protein sequence ID" value="ANM86383.1"/>
    <property type="molecule type" value="Genomic_DNA"/>
</dbReference>
<keyword evidence="3" id="KW-0808">Transferase</keyword>
<dbReference type="EMBL" id="MG777502">
    <property type="protein sequence ID" value="AUW31256.1"/>
    <property type="molecule type" value="Genomic_DNA"/>
</dbReference>
<dbReference type="Gene3D" id="3.40.366.10">
    <property type="entry name" value="Malonyl-Coenzyme A Acyl Carrier Protein, domain 2"/>
    <property type="match status" value="1"/>
</dbReference>
<dbReference type="InterPro" id="IPR020806">
    <property type="entry name" value="PKS_PP-bd"/>
</dbReference>
<dbReference type="Gene3D" id="3.30.70.3290">
    <property type="match status" value="1"/>
</dbReference>
<keyword evidence="1" id="KW-0596">Phosphopantetheine</keyword>
<feature type="chain" id="PRO_5011989221" evidence="6">
    <location>
        <begin position="19"/>
        <end position="1625"/>
    </location>
</feature>
<dbReference type="GO" id="GO:0031177">
    <property type="term" value="F:phosphopantetheine binding"/>
    <property type="evidence" value="ECO:0007669"/>
    <property type="project" value="InterPro"/>
</dbReference>
<keyword evidence="6" id="KW-0732">Signal</keyword>
<feature type="signal peptide" evidence="6">
    <location>
        <begin position="1"/>
        <end position="18"/>
    </location>
</feature>
<feature type="domain" description="Carrier" evidence="7">
    <location>
        <begin position="1547"/>
        <end position="1624"/>
    </location>
</feature>
<dbReference type="InterPro" id="IPR030918">
    <property type="entry name" value="PT_fungal_PKS"/>
</dbReference>
<dbReference type="InterPro" id="IPR032088">
    <property type="entry name" value="SAT"/>
</dbReference>
<proteinExistence type="predicted"/>
<dbReference type="InterPro" id="IPR009081">
    <property type="entry name" value="PP-bd_ACP"/>
</dbReference>
<dbReference type="InterPro" id="IPR016035">
    <property type="entry name" value="Acyl_Trfase/lysoPLipase"/>
</dbReference>
<feature type="region of interest" description="Disordered" evidence="5">
    <location>
        <begin position="1481"/>
        <end position="1512"/>
    </location>
</feature>
<dbReference type="FunFam" id="3.10.129.110:FF:000001">
    <property type="entry name" value="Sterigmatocystin biosynthesis polyketide synthase"/>
    <property type="match status" value="1"/>
</dbReference>
<dbReference type="GO" id="GO:0044550">
    <property type="term" value="P:secondary metabolite biosynthetic process"/>
    <property type="evidence" value="ECO:0007669"/>
    <property type="project" value="TreeGrafter"/>
</dbReference>
<evidence type="ECO:0000256" key="6">
    <source>
        <dbReference type="SAM" id="SignalP"/>
    </source>
</evidence>
<protein>
    <submittedName>
        <fullName evidence="10">Putative type I PKS</fullName>
    </submittedName>
</protein>
<dbReference type="FunFam" id="3.40.47.10:FF:000031">
    <property type="entry name" value="Sterigmatocystin biosynthesis polyketide synthase"/>
    <property type="match status" value="1"/>
</dbReference>
<dbReference type="InterPro" id="IPR042104">
    <property type="entry name" value="PKS_dehydratase_sf"/>
</dbReference>
<feature type="region of interest" description="Disordered" evidence="5">
    <location>
        <begin position="1524"/>
        <end position="1547"/>
    </location>
</feature>
<feature type="region of interest" description="N-terminal hotdog fold" evidence="4">
    <location>
        <begin position="1179"/>
        <end position="1304"/>
    </location>
</feature>
<dbReference type="InterPro" id="IPR036736">
    <property type="entry name" value="ACP-like_sf"/>
</dbReference>
<dbReference type="InterPro" id="IPR014031">
    <property type="entry name" value="Ketoacyl_synth_C"/>
</dbReference>
<dbReference type="Gene3D" id="3.10.129.110">
    <property type="entry name" value="Polyketide synthase dehydratase"/>
    <property type="match status" value="1"/>
</dbReference>
<dbReference type="InterPro" id="IPR014030">
    <property type="entry name" value="Ketoacyl_synth_N"/>
</dbReference>
<gene>
    <name evidence="10" type="primary">nr-pks-6</name>
</gene>
<dbReference type="SMART" id="SM00827">
    <property type="entry name" value="PKS_AT"/>
    <property type="match status" value="1"/>
</dbReference>
<dbReference type="GO" id="GO:0004312">
    <property type="term" value="F:fatty acid synthase activity"/>
    <property type="evidence" value="ECO:0007669"/>
    <property type="project" value="TreeGrafter"/>
</dbReference>
<feature type="compositionally biased region" description="Low complexity" evidence="5">
    <location>
        <begin position="1482"/>
        <end position="1501"/>
    </location>
</feature>
<evidence type="ECO:0000313" key="11">
    <source>
        <dbReference type="EMBL" id="AUW31256.1"/>
    </source>
</evidence>
<dbReference type="PROSITE" id="PS52004">
    <property type="entry name" value="KS3_2"/>
    <property type="match status" value="1"/>
</dbReference>
<dbReference type="SMART" id="SM00825">
    <property type="entry name" value="PKS_KS"/>
    <property type="match status" value="1"/>
</dbReference>